<sequence>MSVDTLTMRPSLPESPIEVDSPAQSPLPAPHPALRDLKLTATDIEQLKSGHQQVFSTSLNVSRDGHSFVLRFEHRFMFEGMDDDASGRSIVLKGYAMPYGGGEKEGGGCGSGGLLLKSRSSSSVISTASTVVDADNRKADYLVTMNGSRAELVEVCDGHPVPKDKESFPHFPKVLSAEGLLRANSPSYQ</sequence>
<accession>A0A0G4FHU2</accession>
<keyword evidence="3" id="KW-1185">Reference proteome</keyword>
<evidence type="ECO:0000256" key="1">
    <source>
        <dbReference type="SAM" id="MobiDB-lite"/>
    </source>
</evidence>
<dbReference type="AlphaFoldDB" id="A0A0G4FHU2"/>
<organism evidence="2 3">
    <name type="scientific">Vitrella brassicaformis (strain CCMP3155)</name>
    <dbReference type="NCBI Taxonomy" id="1169540"/>
    <lineage>
        <taxon>Eukaryota</taxon>
        <taxon>Sar</taxon>
        <taxon>Alveolata</taxon>
        <taxon>Colpodellida</taxon>
        <taxon>Vitrellaceae</taxon>
        <taxon>Vitrella</taxon>
    </lineage>
</organism>
<evidence type="ECO:0000313" key="3">
    <source>
        <dbReference type="Proteomes" id="UP000041254"/>
    </source>
</evidence>
<dbReference type="EMBL" id="CDMY01000436">
    <property type="protein sequence ID" value="CEM12647.1"/>
    <property type="molecule type" value="Genomic_DNA"/>
</dbReference>
<protein>
    <submittedName>
        <fullName evidence="2">Uncharacterized protein</fullName>
    </submittedName>
</protein>
<dbReference type="Proteomes" id="UP000041254">
    <property type="component" value="Unassembled WGS sequence"/>
</dbReference>
<evidence type="ECO:0000313" key="2">
    <source>
        <dbReference type="EMBL" id="CEM12647.1"/>
    </source>
</evidence>
<dbReference type="InParanoid" id="A0A0G4FHU2"/>
<gene>
    <name evidence="2" type="ORF">Vbra_15382</name>
</gene>
<dbReference type="VEuPathDB" id="CryptoDB:Vbra_15382"/>
<name>A0A0G4FHU2_VITBC</name>
<reference evidence="2 3" key="1">
    <citation type="submission" date="2014-11" db="EMBL/GenBank/DDBJ databases">
        <authorList>
            <person name="Zhu J."/>
            <person name="Qi W."/>
            <person name="Song R."/>
        </authorList>
    </citation>
    <scope>NUCLEOTIDE SEQUENCE [LARGE SCALE GENOMIC DNA]</scope>
</reference>
<feature type="region of interest" description="Disordered" evidence="1">
    <location>
        <begin position="1"/>
        <end position="31"/>
    </location>
</feature>
<proteinExistence type="predicted"/>